<accession>A0A419UTY5</accession>
<dbReference type="OrthoDB" id="9791132at2"/>
<keyword evidence="19" id="KW-1185">Reference proteome</keyword>
<dbReference type="SUPFAM" id="SSF69189">
    <property type="entry name" value="Penicillin-binding protein associated domain"/>
    <property type="match status" value="1"/>
</dbReference>
<feature type="domain" description="Peptidase S11 D-Ala-D-Ala carboxypeptidase A C-terminal" evidence="17">
    <location>
        <begin position="297"/>
        <end position="409"/>
    </location>
</feature>
<dbReference type="UniPathway" id="UPA00219"/>
<evidence type="ECO:0000256" key="14">
    <source>
        <dbReference type="PIRSR" id="PIRSR618044-2"/>
    </source>
</evidence>
<evidence type="ECO:0000256" key="7">
    <source>
        <dbReference type="ARBA" id="ARBA00022729"/>
    </source>
</evidence>
<sequence>MNSLLKSSLALCIAVIMLAGLHMDVEAEAPALEAEAAILVDAETGEIVYQDNIDTSLPPASMSKMMAEYLVHQAIDEQTAAWKDEVEISSKVAALSTRPGLANVPLRESQTYTIEELYEAMAVDSANGATVALAEHLAGSERAFVDEMNAKAEELGMSDYKFVNASGLNNASMAGEHPSGTGADEENMMSARDTAILAYSLLHDYPEILDIASEEEVVFGEGTADEAVIENWNWMLPGFEHEYEGVDGLKTGSTNLAGNAFAGTVERDGRRYISVVMRTDSRDARFSETARLYDYGFDTISENVYVEEGESLQGSSTVPVSRGRGDEAAVVAGDSISAYAEEGSKDPQIDTMLDSGKVDEEGNLKAPVEKGEVVGTIRLQADGVGSEYLLDSMKVPNRVPLIADETIEEATWFSSALDNVGGLFNTIRYNAGDWMKNIL</sequence>
<evidence type="ECO:0000256" key="8">
    <source>
        <dbReference type="ARBA" id="ARBA00022801"/>
    </source>
</evidence>
<dbReference type="InterPro" id="IPR012338">
    <property type="entry name" value="Beta-lactam/transpept-like"/>
</dbReference>
<proteinExistence type="inferred from homology"/>
<protein>
    <recommendedName>
        <fullName evidence="4">serine-type D-Ala-D-Ala carboxypeptidase</fullName>
        <ecNumber evidence="4">3.4.16.4</ecNumber>
    </recommendedName>
</protein>
<evidence type="ECO:0000313" key="19">
    <source>
        <dbReference type="Proteomes" id="UP000285120"/>
    </source>
</evidence>
<dbReference type="GO" id="GO:0009002">
    <property type="term" value="F:serine-type D-Ala-D-Ala carboxypeptidase activity"/>
    <property type="evidence" value="ECO:0007669"/>
    <property type="project" value="UniProtKB-EC"/>
</dbReference>
<keyword evidence="8" id="KW-0378">Hydrolase</keyword>
<dbReference type="InterPro" id="IPR015956">
    <property type="entry name" value="Peniciliin-bd_prot_C_sf"/>
</dbReference>
<feature type="active site" evidence="13">
    <location>
        <position position="125"/>
    </location>
</feature>
<keyword evidence="10" id="KW-0573">Peptidoglycan synthesis</keyword>
<feature type="chain" id="PRO_5039194990" description="serine-type D-Ala-D-Ala carboxypeptidase" evidence="16">
    <location>
        <begin position="28"/>
        <end position="439"/>
    </location>
</feature>
<comment type="similarity">
    <text evidence="3 15">Belongs to the peptidase S11 family.</text>
</comment>
<dbReference type="SMART" id="SM00936">
    <property type="entry name" value="PBP5_C"/>
    <property type="match status" value="1"/>
</dbReference>
<evidence type="ECO:0000256" key="11">
    <source>
        <dbReference type="ARBA" id="ARBA00023316"/>
    </source>
</evidence>
<feature type="binding site" evidence="14">
    <location>
        <position position="250"/>
    </location>
    <ligand>
        <name>substrate</name>
    </ligand>
</feature>
<dbReference type="EMBL" id="RAPK01000013">
    <property type="protein sequence ID" value="RKD68076.1"/>
    <property type="molecule type" value="Genomic_DNA"/>
</dbReference>
<keyword evidence="11" id="KW-0961">Cell wall biogenesis/degradation</keyword>
<dbReference type="GO" id="GO:0006508">
    <property type="term" value="P:proteolysis"/>
    <property type="evidence" value="ECO:0007669"/>
    <property type="project" value="UniProtKB-KW"/>
</dbReference>
<dbReference type="PANTHER" id="PTHR21581:SF11">
    <property type="entry name" value="D-ALANYL-D-ALANINE CARBOXYPEPTIDASE DACA"/>
    <property type="match status" value="1"/>
</dbReference>
<evidence type="ECO:0000256" key="10">
    <source>
        <dbReference type="ARBA" id="ARBA00022984"/>
    </source>
</evidence>
<evidence type="ECO:0000256" key="16">
    <source>
        <dbReference type="SAM" id="SignalP"/>
    </source>
</evidence>
<keyword evidence="6" id="KW-0645">Protease</keyword>
<dbReference type="RefSeq" id="WP_120194479.1">
    <property type="nucleotide sequence ID" value="NZ_RAPK01000013.1"/>
</dbReference>
<dbReference type="PANTHER" id="PTHR21581">
    <property type="entry name" value="D-ALANYL-D-ALANINE CARBOXYPEPTIDASE"/>
    <property type="match status" value="1"/>
</dbReference>
<feature type="signal peptide" evidence="16">
    <location>
        <begin position="1"/>
        <end position="27"/>
    </location>
</feature>
<evidence type="ECO:0000256" key="5">
    <source>
        <dbReference type="ARBA" id="ARBA00022645"/>
    </source>
</evidence>
<dbReference type="InterPro" id="IPR037167">
    <property type="entry name" value="Peptidase_S11_C_sf"/>
</dbReference>
<reference evidence="18 19" key="1">
    <citation type="submission" date="2018-09" db="EMBL/GenBank/DDBJ databases">
        <title>Genomic Encyclopedia of Archaeal and Bacterial Type Strains, Phase II (KMG-II): from individual species to whole genera.</title>
        <authorList>
            <person name="Goeker M."/>
        </authorList>
    </citation>
    <scope>NUCLEOTIDE SEQUENCE [LARGE SCALE GENOMIC DNA]</scope>
    <source>
        <strain evidence="18 19">DSM 17008</strain>
    </source>
</reference>
<feature type="active site" description="Acyl-ester intermediate" evidence="13">
    <location>
        <position position="64"/>
    </location>
</feature>
<evidence type="ECO:0000313" key="18">
    <source>
        <dbReference type="EMBL" id="RKD68076.1"/>
    </source>
</evidence>
<gene>
    <name evidence="18" type="ORF">ATL39_3347</name>
</gene>
<dbReference type="InterPro" id="IPR018044">
    <property type="entry name" value="Peptidase_S11"/>
</dbReference>
<evidence type="ECO:0000259" key="17">
    <source>
        <dbReference type="SMART" id="SM00936"/>
    </source>
</evidence>
<evidence type="ECO:0000256" key="6">
    <source>
        <dbReference type="ARBA" id="ARBA00022670"/>
    </source>
</evidence>
<dbReference type="Pfam" id="PF00768">
    <property type="entry name" value="Peptidase_S11"/>
    <property type="match status" value="1"/>
</dbReference>
<name>A0A419UTY5_9BACL</name>
<keyword evidence="5 18" id="KW-0121">Carboxypeptidase</keyword>
<dbReference type="Proteomes" id="UP000285120">
    <property type="component" value="Unassembled WGS sequence"/>
</dbReference>
<dbReference type="Gene3D" id="3.40.710.10">
    <property type="entry name" value="DD-peptidase/beta-lactamase superfamily"/>
    <property type="match status" value="1"/>
</dbReference>
<evidence type="ECO:0000256" key="1">
    <source>
        <dbReference type="ARBA" id="ARBA00003217"/>
    </source>
</evidence>
<evidence type="ECO:0000256" key="2">
    <source>
        <dbReference type="ARBA" id="ARBA00004752"/>
    </source>
</evidence>
<keyword evidence="7 16" id="KW-0732">Signal</keyword>
<evidence type="ECO:0000256" key="9">
    <source>
        <dbReference type="ARBA" id="ARBA00022960"/>
    </source>
</evidence>
<dbReference type="AlphaFoldDB" id="A0A419UTY5"/>
<dbReference type="GO" id="GO:0008360">
    <property type="term" value="P:regulation of cell shape"/>
    <property type="evidence" value="ECO:0007669"/>
    <property type="project" value="UniProtKB-KW"/>
</dbReference>
<dbReference type="EC" id="3.4.16.4" evidence="4"/>
<feature type="active site" description="Acyl-ester intermediate" evidence="13">
    <location>
        <position position="61"/>
    </location>
</feature>
<comment type="caution">
    <text evidence="18">The sequence shown here is derived from an EMBL/GenBank/DDBJ whole genome shotgun (WGS) entry which is preliminary data.</text>
</comment>
<comment type="catalytic activity">
    <reaction evidence="12">
        <text>Preferential cleavage: (Ac)2-L-Lys-D-Ala-|-D-Ala. Also transpeptidation of peptidyl-alanyl moieties that are N-acyl substituents of D-alanine.</text>
        <dbReference type="EC" id="3.4.16.4"/>
    </reaction>
</comment>
<dbReference type="PRINTS" id="PR00725">
    <property type="entry name" value="DADACBPTASE1"/>
</dbReference>
<evidence type="ECO:0000256" key="4">
    <source>
        <dbReference type="ARBA" id="ARBA00012448"/>
    </source>
</evidence>
<dbReference type="InterPro" id="IPR012907">
    <property type="entry name" value="Peptidase_S11_C"/>
</dbReference>
<comment type="function">
    <text evidence="1">Removes C-terminal D-alanyl residues from sugar-peptide cell wall precursors.</text>
</comment>
<comment type="pathway">
    <text evidence="2">Cell wall biogenesis; peptidoglycan biosynthesis.</text>
</comment>
<evidence type="ECO:0000256" key="12">
    <source>
        <dbReference type="ARBA" id="ARBA00034000"/>
    </source>
</evidence>
<evidence type="ECO:0000256" key="13">
    <source>
        <dbReference type="PIRSR" id="PIRSR618044-1"/>
    </source>
</evidence>
<dbReference type="InterPro" id="IPR001967">
    <property type="entry name" value="Peptidase_S11_N"/>
</dbReference>
<evidence type="ECO:0000256" key="3">
    <source>
        <dbReference type="ARBA" id="ARBA00007164"/>
    </source>
</evidence>
<dbReference type="GO" id="GO:0009252">
    <property type="term" value="P:peptidoglycan biosynthetic process"/>
    <property type="evidence" value="ECO:0007669"/>
    <property type="project" value="UniProtKB-UniPathway"/>
</dbReference>
<keyword evidence="9" id="KW-0133">Cell shape</keyword>
<dbReference type="Pfam" id="PF07943">
    <property type="entry name" value="PBP5_C"/>
    <property type="match status" value="1"/>
</dbReference>
<dbReference type="SUPFAM" id="SSF56601">
    <property type="entry name" value="beta-lactamase/transpeptidase-like"/>
    <property type="match status" value="1"/>
</dbReference>
<organism evidence="18 19">
    <name type="scientific">Sinobaca qinghaiensis</name>
    <dbReference type="NCBI Taxonomy" id="342944"/>
    <lineage>
        <taxon>Bacteria</taxon>
        <taxon>Bacillati</taxon>
        <taxon>Bacillota</taxon>
        <taxon>Bacilli</taxon>
        <taxon>Bacillales</taxon>
        <taxon>Sporolactobacillaceae</taxon>
        <taxon>Sinobaca</taxon>
    </lineage>
</organism>
<dbReference type="GO" id="GO:0071555">
    <property type="term" value="P:cell wall organization"/>
    <property type="evidence" value="ECO:0007669"/>
    <property type="project" value="UniProtKB-KW"/>
</dbReference>
<dbReference type="Gene3D" id="2.60.410.10">
    <property type="entry name" value="D-Ala-D-Ala carboxypeptidase, C-terminal domain"/>
    <property type="match status" value="1"/>
</dbReference>
<evidence type="ECO:0000256" key="15">
    <source>
        <dbReference type="RuleBase" id="RU004016"/>
    </source>
</evidence>